<dbReference type="Proteomes" id="UP000294360">
    <property type="component" value="Chromosome"/>
</dbReference>
<dbReference type="EMBL" id="LR536450">
    <property type="protein sequence ID" value="VFU07011.1"/>
    <property type="molecule type" value="Genomic_DNA"/>
</dbReference>
<name>A0A4U8YUN9_METTU</name>
<dbReference type="RefSeq" id="WP_134486027.1">
    <property type="nucleotide sequence ID" value="NZ_CP139089.1"/>
</dbReference>
<evidence type="ECO:0000256" key="1">
    <source>
        <dbReference type="SAM" id="Coils"/>
    </source>
</evidence>
<keyword evidence="1" id="KW-0175">Coiled coil</keyword>
<accession>A0A4U8YUN9</accession>
<reference evidence="2 3" key="1">
    <citation type="submission" date="2019-03" db="EMBL/GenBank/DDBJ databases">
        <authorList>
            <person name="Kox A.R. M."/>
        </authorList>
    </citation>
    <scope>NUCLEOTIDE SEQUENCE [LARGE SCALE GENOMIC DNA]</scope>
    <source>
        <strain evidence="2">MTUNDRAET4 annotated genome</strain>
    </source>
</reference>
<organism evidence="2 3">
    <name type="scientific">Methylocella tundrae</name>
    <dbReference type="NCBI Taxonomy" id="227605"/>
    <lineage>
        <taxon>Bacteria</taxon>
        <taxon>Pseudomonadati</taxon>
        <taxon>Pseudomonadota</taxon>
        <taxon>Alphaproteobacteria</taxon>
        <taxon>Hyphomicrobiales</taxon>
        <taxon>Beijerinckiaceae</taxon>
        <taxon>Methylocella</taxon>
    </lineage>
</organism>
<dbReference type="AlphaFoldDB" id="A0A4U8YUN9"/>
<dbReference type="KEGG" id="mtun:MTUNDRAET4_0118"/>
<feature type="coiled-coil region" evidence="1">
    <location>
        <begin position="287"/>
        <end position="353"/>
    </location>
</feature>
<gene>
    <name evidence="2" type="ORF">MTUNDRAET4_0118</name>
</gene>
<evidence type="ECO:0000313" key="3">
    <source>
        <dbReference type="Proteomes" id="UP000294360"/>
    </source>
</evidence>
<protein>
    <submittedName>
        <fullName evidence="2">Uncharacterized protein</fullName>
    </submittedName>
</protein>
<proteinExistence type="predicted"/>
<sequence>MATKDVTLKFGADVSGVATSMLQASRSVNEFTGNVRSSIENANSVFKEMGSIIADVGKVAVGIVGANAAVKIFAASNEGVAVATALSGSAMGRAALAAGGYASSLLSTASGAVVATVAANALGYALMMVPVVGGAAFAYLEAKALETAATIAQVGRQMAFAGNVSAIEGAANGFVYTNKIIGDYVGELQKIPGVTEKDGAAIQGLFGSIHNYSQTVNDALVELLTKYAGSSDQAKSTAKEWAAVFDDPNSKGLSFLQTLAGVTSGELEQFRQAQMTGNANKMNAVIYDALINRLEAVSKESMRATAEMAQNAYAFGTGDKLYRKLTDSLRQQNEELNKNVSVLRARAAAVSDQPMTLEQSVRAVNAVLQADNPLASQLDAVNARIATLRSGLQGATGDAAKMISGFEGFSAKAKIDSDGKYRAGFGSESWLGESGRIDK</sequence>
<evidence type="ECO:0000313" key="2">
    <source>
        <dbReference type="EMBL" id="VFU07011.1"/>
    </source>
</evidence>